<name>A0A219ASB0_METCM</name>
<proteinExistence type="predicted"/>
<dbReference type="Proteomes" id="UP000078397">
    <property type="component" value="Unassembled WGS sequence"/>
</dbReference>
<comment type="caution">
    <text evidence="1">The sequence shown here is derived from an EMBL/GenBank/DDBJ whole genome shotgun (WGS) entry which is preliminary data.</text>
</comment>
<dbReference type="EMBL" id="LSBJ02000003">
    <property type="protein sequence ID" value="OWT43174.1"/>
    <property type="molecule type" value="Genomic_DNA"/>
</dbReference>
<evidence type="ECO:0000313" key="2">
    <source>
        <dbReference type="Proteomes" id="UP000078397"/>
    </source>
</evidence>
<organism evidence="1 2">
    <name type="scientific">Pochonia chlamydosporia 170</name>
    <dbReference type="NCBI Taxonomy" id="1380566"/>
    <lineage>
        <taxon>Eukaryota</taxon>
        <taxon>Fungi</taxon>
        <taxon>Dikarya</taxon>
        <taxon>Ascomycota</taxon>
        <taxon>Pezizomycotina</taxon>
        <taxon>Sordariomycetes</taxon>
        <taxon>Hypocreomycetidae</taxon>
        <taxon>Hypocreales</taxon>
        <taxon>Clavicipitaceae</taxon>
        <taxon>Pochonia</taxon>
    </lineage>
</organism>
<dbReference type="RefSeq" id="XP_022285620.1">
    <property type="nucleotide sequence ID" value="XM_022429342.1"/>
</dbReference>
<sequence length="80" mass="9468">MERQCRLARHHFPGCYASLLSHRDSLVAGFRVGRDDGTVWFHFFFNVDCCVRQRRRDLARNKQSLLRSVPKQERWSESGS</sequence>
<protein>
    <submittedName>
        <fullName evidence="1">Uncharacterized protein</fullName>
    </submittedName>
</protein>
<accession>A0A219ASB0</accession>
<reference evidence="1 2" key="1">
    <citation type="journal article" date="2016" name="PLoS Pathog.">
        <title>Biosynthesis of antibiotic leucinostatins in bio-control fungus Purpureocillium lilacinum and their inhibition on phytophthora revealed by genome mining.</title>
        <authorList>
            <person name="Wang G."/>
            <person name="Liu Z."/>
            <person name="Lin R."/>
            <person name="Li E."/>
            <person name="Mao Z."/>
            <person name="Ling J."/>
            <person name="Yang Y."/>
            <person name="Yin W.B."/>
            <person name="Xie B."/>
        </authorList>
    </citation>
    <scope>NUCLEOTIDE SEQUENCE [LARGE SCALE GENOMIC DNA]</scope>
    <source>
        <strain evidence="1">170</strain>
    </source>
</reference>
<dbReference type="KEGG" id="pchm:VFPPC_17650"/>
<dbReference type="GeneID" id="33936586"/>
<evidence type="ECO:0000313" key="1">
    <source>
        <dbReference type="EMBL" id="OWT43174.1"/>
    </source>
</evidence>
<gene>
    <name evidence="1" type="ORF">VFPPC_17650</name>
</gene>
<dbReference type="AlphaFoldDB" id="A0A219ASB0"/>
<keyword evidence="2" id="KW-1185">Reference proteome</keyword>